<dbReference type="Pfam" id="PF08424">
    <property type="entry name" value="NRDE-2"/>
    <property type="match status" value="1"/>
</dbReference>
<feature type="region of interest" description="Disordered" evidence="4">
    <location>
        <begin position="154"/>
        <end position="218"/>
    </location>
</feature>
<dbReference type="Proteomes" id="UP000651452">
    <property type="component" value="Unassembled WGS sequence"/>
</dbReference>
<feature type="region of interest" description="Disordered" evidence="4">
    <location>
        <begin position="935"/>
        <end position="956"/>
    </location>
</feature>
<accession>A0A8H7J1Y3</accession>
<evidence type="ECO:0000313" key="6">
    <source>
        <dbReference type="Proteomes" id="UP000651452"/>
    </source>
</evidence>
<dbReference type="Gene3D" id="1.25.40.10">
    <property type="entry name" value="Tetratricopeptide repeat domain"/>
    <property type="match status" value="1"/>
</dbReference>
<dbReference type="GO" id="GO:0071013">
    <property type="term" value="C:catalytic step 2 spliceosome"/>
    <property type="evidence" value="ECO:0007669"/>
    <property type="project" value="TreeGrafter"/>
</dbReference>
<dbReference type="EMBL" id="RZGK01000011">
    <property type="protein sequence ID" value="KAF9695339.1"/>
    <property type="molecule type" value="Genomic_DNA"/>
</dbReference>
<sequence>MSASVPKFASFKPKPKPPAQPPPPEKPRDEDKKHRHHTSSRHRTKTSPPRETHHDAPTSTSKPYFSDRRGDADILKYGTLNRYDVPSYRRCGYGNVLGILDQKIDREYSTDKNMYMTPLVRQRQKRLLTDRHAAKASKRSLRLVKVVENTHLDQDGDFIPLSTTRKRKRDSDGESLPEGNTPPELDYRGLDEKLDPDKVDDPDTYYDSDTQAANAHSDITKKNAELIRATRDHPQHLQPWLDLIEHQEPMMRLDRAVEELTTSDKQNLADVRIATYEEALRKIGDSEASQIELQKKLLQEAQRHWDGAKLANKWQHVLKKHPHSVALWFGYLDFAQSTFARFKYEDCRAVFCQALAALEATNGSNQSTTLQVQLHLFVRLTRMVQEAGYQELALAVWQAILEFNLLAPRHLTADKLQQFEEFWESEAPRIGEPDSKGWRDTPLDDAAPPACSVALASVEPSSPVFEDFRNRETEQTSKLRYPGRSTEDVGEDDPFHTIFFSDLKEYLMAIPTVSTELLTDAFLSFCGLPALASASSGKPWRADPYMQNRMSHSNFAAETESGGLPYQEAFLRYAQSPLASFQMTSDLLVQQQFSLDASRLRPEFVRNVLKLLATNLPETELVGEYLLAFEHKYFPGDVAKTAKQMLKTRPSSIRLYNIYGLIEDHGGNPAKANHIFGAALNIQSASADRLELLSSFIWQALFTNDLDEALWRIVRYNAQLPPLQMTRLDSSLLSKTRTTLQAALEDTLLRKDYASAVLNASLLALFTYLSGKCDASAALAIHNNLTSWFASHKLSSSVHAEVHAQAVARLLVHHVTHTPIMKPVLLRTALEPLIAFFPDNTILLSTYAANEARFSIDDRVRGNMHRVLNTSPAASVVTWAFAAHHETLKGEIAGSTSHSVRALYKRATDLDASGAHCPAFWKMYVQFEVEQLSKQQKLRPNRRPRRDSKKSKWESRVEEAEDRVKETFYQGLKMLPWCKDYIMLAFTDAKEVFSEQELWRLYRVMMEKELRLYTELDEPDT</sequence>
<evidence type="ECO:0000313" key="5">
    <source>
        <dbReference type="EMBL" id="KAF9695339.1"/>
    </source>
</evidence>
<dbReference type="AlphaFoldDB" id="A0A8H7J1Y3"/>
<evidence type="ECO:0000256" key="4">
    <source>
        <dbReference type="SAM" id="MobiDB-lite"/>
    </source>
</evidence>
<dbReference type="PANTHER" id="PTHR13471">
    <property type="entry name" value="TETRATRICOPEPTIDE-LIKE HELICAL"/>
    <property type="match status" value="1"/>
</dbReference>
<feature type="compositionally biased region" description="Basic residues" evidence="4">
    <location>
        <begin position="33"/>
        <end position="45"/>
    </location>
</feature>
<dbReference type="InterPro" id="IPR011990">
    <property type="entry name" value="TPR-like_helical_dom_sf"/>
</dbReference>
<evidence type="ECO:0000256" key="2">
    <source>
        <dbReference type="ARBA" id="ARBA00009265"/>
    </source>
</evidence>
<feature type="region of interest" description="Disordered" evidence="4">
    <location>
        <begin position="1"/>
        <end position="69"/>
    </location>
</feature>
<keyword evidence="3" id="KW-0539">Nucleus</keyword>
<gene>
    <name evidence="5" type="ORF">EKO04_006680</name>
</gene>
<feature type="compositionally biased region" description="Basic residues" evidence="4">
    <location>
        <begin position="936"/>
        <end position="949"/>
    </location>
</feature>
<dbReference type="InterPro" id="IPR013633">
    <property type="entry name" value="NRDE-2"/>
</dbReference>
<dbReference type="OrthoDB" id="297219at2759"/>
<protein>
    <recommendedName>
        <fullName evidence="7">DUF1740-domain-containing protein</fullName>
    </recommendedName>
</protein>
<evidence type="ECO:0008006" key="7">
    <source>
        <dbReference type="Google" id="ProtNLM"/>
    </source>
</evidence>
<feature type="compositionally biased region" description="Basic and acidic residues" evidence="4">
    <location>
        <begin position="185"/>
        <end position="201"/>
    </location>
</feature>
<keyword evidence="6" id="KW-1185">Reference proteome</keyword>
<proteinExistence type="inferred from homology"/>
<comment type="similarity">
    <text evidence="2">Belongs to the NRDE2 family.</text>
</comment>
<comment type="caution">
    <text evidence="5">The sequence shown here is derived from an EMBL/GenBank/DDBJ whole genome shotgun (WGS) entry which is preliminary data.</text>
</comment>
<dbReference type="GO" id="GO:1902369">
    <property type="term" value="P:negative regulation of RNA catabolic process"/>
    <property type="evidence" value="ECO:0007669"/>
    <property type="project" value="TreeGrafter"/>
</dbReference>
<feature type="compositionally biased region" description="Low complexity" evidence="4">
    <location>
        <begin position="1"/>
        <end position="12"/>
    </location>
</feature>
<evidence type="ECO:0000256" key="1">
    <source>
        <dbReference type="ARBA" id="ARBA00004123"/>
    </source>
</evidence>
<dbReference type="GO" id="GO:0031048">
    <property type="term" value="P:regulatory ncRNA-mediated heterochromatin formation"/>
    <property type="evidence" value="ECO:0007669"/>
    <property type="project" value="TreeGrafter"/>
</dbReference>
<name>A0A8H7J1Y3_9PLEO</name>
<reference evidence="5" key="1">
    <citation type="submission" date="2018-12" db="EMBL/GenBank/DDBJ databases">
        <authorList>
            <person name="Syme R.A."/>
            <person name="Farfan-Caceres L."/>
            <person name="Lichtenzveig J."/>
        </authorList>
    </citation>
    <scope>NUCLEOTIDE SEQUENCE</scope>
    <source>
        <strain evidence="5">Al4</strain>
    </source>
</reference>
<comment type="subcellular location">
    <subcellularLocation>
        <location evidence="1">Nucleus</location>
    </subcellularLocation>
</comment>
<dbReference type="PANTHER" id="PTHR13471:SF0">
    <property type="entry name" value="NUCLEAR EXOSOME REGULATOR NRDE2"/>
    <property type="match status" value="1"/>
</dbReference>
<evidence type="ECO:0000256" key="3">
    <source>
        <dbReference type="ARBA" id="ARBA00023242"/>
    </source>
</evidence>
<organism evidence="5 6">
    <name type="scientific">Ascochyta lentis</name>
    <dbReference type="NCBI Taxonomy" id="205686"/>
    <lineage>
        <taxon>Eukaryota</taxon>
        <taxon>Fungi</taxon>
        <taxon>Dikarya</taxon>
        <taxon>Ascomycota</taxon>
        <taxon>Pezizomycotina</taxon>
        <taxon>Dothideomycetes</taxon>
        <taxon>Pleosporomycetidae</taxon>
        <taxon>Pleosporales</taxon>
        <taxon>Pleosporineae</taxon>
        <taxon>Didymellaceae</taxon>
        <taxon>Ascochyta</taxon>
    </lineage>
</organism>
<reference evidence="5" key="2">
    <citation type="submission" date="2020-09" db="EMBL/GenBank/DDBJ databases">
        <title>Reference genome assembly for Australian Ascochyta lentis isolate Al4.</title>
        <authorList>
            <person name="Lee R.C."/>
            <person name="Farfan-Caceres L.M."/>
            <person name="Debler J.W."/>
            <person name="Williams A.H."/>
            <person name="Henares B.M."/>
        </authorList>
    </citation>
    <scope>NUCLEOTIDE SEQUENCE</scope>
    <source>
        <strain evidence="5">Al4</strain>
    </source>
</reference>